<evidence type="ECO:0000256" key="3">
    <source>
        <dbReference type="ARBA" id="ARBA00023274"/>
    </source>
</evidence>
<dbReference type="STRING" id="1162668.LFE_0910"/>
<evidence type="ECO:0000313" key="7">
    <source>
        <dbReference type="EMBL" id="BAM06614.1"/>
    </source>
</evidence>
<reference evidence="7 8" key="1">
    <citation type="journal article" date="2012" name="J. Bacteriol.">
        <title>Complete Genome Sequence of Leptospirillum ferrooxidans Strain C2-3, Isolated from a Fresh Volcanic Ash Deposit on the Island of Miyake, Japan.</title>
        <authorList>
            <person name="Fujimura R."/>
            <person name="Sato Y."/>
            <person name="Nishizawa T."/>
            <person name="Oshima K."/>
            <person name="Kim S.-W."/>
            <person name="Hattori M."/>
            <person name="Kamijo T."/>
            <person name="Ohta H."/>
        </authorList>
    </citation>
    <scope>NUCLEOTIDE SEQUENCE [LARGE SCALE GENOMIC DNA]</scope>
    <source>
        <strain evidence="7 8">C2-3</strain>
    </source>
</reference>
<dbReference type="OrthoDB" id="9809073at2"/>
<dbReference type="GO" id="GO:0006412">
    <property type="term" value="P:translation"/>
    <property type="evidence" value="ECO:0007669"/>
    <property type="project" value="UniProtKB-UniRule"/>
</dbReference>
<reference evidence="8" key="2">
    <citation type="submission" date="2012-03" db="EMBL/GenBank/DDBJ databases">
        <title>The complete genome sequence of the pioneer microbe on fresh volcanic deposit, Leptospirillum ferrooxidans strain C2-3.</title>
        <authorList>
            <person name="Fujimura R."/>
            <person name="Sato Y."/>
            <person name="Nishizawa T."/>
            <person name="Nanba K."/>
            <person name="Oshima K."/>
            <person name="Hattori M."/>
            <person name="Kamijo T."/>
            <person name="Ohta H."/>
        </authorList>
    </citation>
    <scope>NUCLEOTIDE SEQUENCE [LARGE SCALE GENOMIC DNA]</scope>
    <source>
        <strain evidence="8">C2-3</strain>
    </source>
</reference>
<evidence type="ECO:0000256" key="2">
    <source>
        <dbReference type="ARBA" id="ARBA00022980"/>
    </source>
</evidence>
<evidence type="ECO:0000256" key="6">
    <source>
        <dbReference type="SAM" id="MobiDB-lite"/>
    </source>
</evidence>
<evidence type="ECO:0000313" key="8">
    <source>
        <dbReference type="Proteomes" id="UP000007382"/>
    </source>
</evidence>
<dbReference type="SUPFAM" id="SSF64263">
    <property type="entry name" value="Prokaryotic ribosomal protein L17"/>
    <property type="match status" value="1"/>
</dbReference>
<protein>
    <recommendedName>
        <fullName evidence="4">Large ribosomal subunit protein bL17</fullName>
    </recommendedName>
</protein>
<evidence type="ECO:0000256" key="4">
    <source>
        <dbReference type="HAMAP-Rule" id="MF_01368"/>
    </source>
</evidence>
<dbReference type="Gene3D" id="3.90.1030.10">
    <property type="entry name" value="Ribosomal protein L17"/>
    <property type="match status" value="1"/>
</dbReference>
<dbReference type="AlphaFoldDB" id="I0IMW5"/>
<dbReference type="KEGG" id="lfc:LFE_0910"/>
<sequence>MRHRLQGRQFGRDSNHRQAMFRSLITAFFEHERIETTHMKAKELRPMIEKMISKARVKSVTTLRSLLKVIRDKDVAFHLLDEVAPRFISRPGGYTRIVKTRRRIGDGAEMAIIELVELGQSLSDKRSKSKTSPPKPKSPSTPTTEAKESSAV</sequence>
<dbReference type="PANTHER" id="PTHR14413">
    <property type="entry name" value="RIBOSOMAL PROTEIN L17"/>
    <property type="match status" value="1"/>
</dbReference>
<comment type="similarity">
    <text evidence="1 4 5">Belongs to the bacterial ribosomal protein bL17 family.</text>
</comment>
<gene>
    <name evidence="4" type="primary">rplQ</name>
    <name evidence="7" type="ordered locus">LFE_0910</name>
</gene>
<dbReference type="InterPro" id="IPR000456">
    <property type="entry name" value="Ribosomal_bL17"/>
</dbReference>
<dbReference type="EMBL" id="AP012342">
    <property type="protein sequence ID" value="BAM06614.1"/>
    <property type="molecule type" value="Genomic_DNA"/>
</dbReference>
<dbReference type="PATRIC" id="fig|1162668.3.peg.1039"/>
<organism evidence="7 8">
    <name type="scientific">Leptospirillum ferrooxidans (strain C2-3)</name>
    <dbReference type="NCBI Taxonomy" id="1162668"/>
    <lineage>
        <taxon>Bacteria</taxon>
        <taxon>Pseudomonadati</taxon>
        <taxon>Nitrospirota</taxon>
        <taxon>Nitrospiria</taxon>
        <taxon>Nitrospirales</taxon>
        <taxon>Nitrospiraceae</taxon>
        <taxon>Leptospirillum</taxon>
    </lineage>
</organism>
<proteinExistence type="inferred from homology"/>
<comment type="subunit">
    <text evidence="4">Part of the 50S ribosomal subunit. Contacts protein L32.</text>
</comment>
<accession>I0IMW5</accession>
<dbReference type="Pfam" id="PF01196">
    <property type="entry name" value="Ribosomal_L17"/>
    <property type="match status" value="1"/>
</dbReference>
<dbReference type="PANTHER" id="PTHR14413:SF16">
    <property type="entry name" value="LARGE RIBOSOMAL SUBUNIT PROTEIN BL17M"/>
    <property type="match status" value="1"/>
</dbReference>
<dbReference type="NCBIfam" id="TIGR00059">
    <property type="entry name" value="L17"/>
    <property type="match status" value="1"/>
</dbReference>
<dbReference type="GO" id="GO:0022625">
    <property type="term" value="C:cytosolic large ribosomal subunit"/>
    <property type="evidence" value="ECO:0007669"/>
    <property type="project" value="TreeGrafter"/>
</dbReference>
<dbReference type="HAMAP" id="MF_01368">
    <property type="entry name" value="Ribosomal_bL17"/>
    <property type="match status" value="1"/>
</dbReference>
<dbReference type="Proteomes" id="UP000007382">
    <property type="component" value="Chromosome"/>
</dbReference>
<evidence type="ECO:0000256" key="1">
    <source>
        <dbReference type="ARBA" id="ARBA00008777"/>
    </source>
</evidence>
<keyword evidence="3 4" id="KW-0687">Ribonucleoprotein</keyword>
<keyword evidence="2 4" id="KW-0689">Ribosomal protein</keyword>
<dbReference type="InterPro" id="IPR036373">
    <property type="entry name" value="Ribosomal_bL17_sf"/>
</dbReference>
<dbReference type="RefSeq" id="WP_014449105.1">
    <property type="nucleotide sequence ID" value="NC_017094.1"/>
</dbReference>
<dbReference type="eggNOG" id="COG0203">
    <property type="taxonomic scope" value="Bacteria"/>
</dbReference>
<keyword evidence="8" id="KW-1185">Reference proteome</keyword>
<evidence type="ECO:0000256" key="5">
    <source>
        <dbReference type="RuleBase" id="RU000660"/>
    </source>
</evidence>
<feature type="region of interest" description="Disordered" evidence="6">
    <location>
        <begin position="122"/>
        <end position="152"/>
    </location>
</feature>
<dbReference type="HOGENOM" id="CLU_074407_0_1_0"/>
<dbReference type="GO" id="GO:0003735">
    <property type="term" value="F:structural constituent of ribosome"/>
    <property type="evidence" value="ECO:0007669"/>
    <property type="project" value="InterPro"/>
</dbReference>
<name>I0IMW5_LEPFC</name>